<dbReference type="Proteomes" id="UP000003416">
    <property type="component" value="Unassembled WGS sequence"/>
</dbReference>
<keyword evidence="3" id="KW-1185">Reference proteome</keyword>
<accession>F3PVQ7</accession>
<evidence type="ECO:0000313" key="3">
    <source>
        <dbReference type="Proteomes" id="UP000003416"/>
    </source>
</evidence>
<dbReference type="eggNOG" id="COG0438">
    <property type="taxonomic scope" value="Bacteria"/>
</dbReference>
<name>F3PVQ7_9BACE</name>
<feature type="domain" description="Glycosyl transferase family 1" evidence="1">
    <location>
        <begin position="218"/>
        <end position="338"/>
    </location>
</feature>
<dbReference type="CDD" id="cd03801">
    <property type="entry name" value="GT4_PimA-like"/>
    <property type="match status" value="1"/>
</dbReference>
<dbReference type="Pfam" id="PF00534">
    <property type="entry name" value="Glycos_transf_1"/>
    <property type="match status" value="1"/>
</dbReference>
<dbReference type="RefSeq" id="WP_009126074.1">
    <property type="nucleotide sequence ID" value="NZ_GL882676.1"/>
</dbReference>
<evidence type="ECO:0000313" key="2">
    <source>
        <dbReference type="EMBL" id="EGF53421.1"/>
    </source>
</evidence>
<gene>
    <name evidence="2" type="ORF">HMPREF9446_02835</name>
</gene>
<dbReference type="GO" id="GO:0016757">
    <property type="term" value="F:glycosyltransferase activity"/>
    <property type="evidence" value="ECO:0007669"/>
    <property type="project" value="InterPro"/>
</dbReference>
<dbReference type="EMBL" id="AFBN01000082">
    <property type="protein sequence ID" value="EGF53421.1"/>
    <property type="molecule type" value="Genomic_DNA"/>
</dbReference>
<dbReference type="GeneID" id="86050295"/>
<sequence length="413" mass="47390">MNILISAYACQPLKGSEPGVGWNLSLALSRKHHVTVVTRLKNKEGIESYLNNHPEINMEFIYHDLPQWILNLKEKMGTQLYYILWNLTLKNKIKKWVKKHPIDIIHHLTFNQYRTPSFGFLINKPFVFGPIGGAELIDTAFDRDLEPATLKRENYRRSGKDFKLLSWLTRRTKQKKMILFSATENKTRMGQVLQSKTTILKVLPSIAISPSDFDLPTSPEVEDEFNMIYAGRAIDWKGLLFFLRAFGAAKKQLYNAKLTLIGIRSEEERATVMNWIAECGLTDKVELINFMPRPELLKMLTHANLFIYPAFRDSGSMAVLEACALGCPSICFDAGGQDAFPDNTIVKVKVIHGDYSRTLTGFSEKLVWAYNHQEKLKEYGTRAKLFAHREMVWDKKAEAISACYEELMNDLKI</sequence>
<dbReference type="AlphaFoldDB" id="F3PVQ7"/>
<evidence type="ECO:0000259" key="1">
    <source>
        <dbReference type="Pfam" id="PF00534"/>
    </source>
</evidence>
<dbReference type="HOGENOM" id="CLU_052026_1_0_10"/>
<dbReference type="Gene3D" id="3.40.50.2000">
    <property type="entry name" value="Glycogen Phosphorylase B"/>
    <property type="match status" value="2"/>
</dbReference>
<organism evidence="2 3">
    <name type="scientific">Bacteroides fluxus YIT 12057</name>
    <dbReference type="NCBI Taxonomy" id="763034"/>
    <lineage>
        <taxon>Bacteria</taxon>
        <taxon>Pseudomonadati</taxon>
        <taxon>Bacteroidota</taxon>
        <taxon>Bacteroidia</taxon>
        <taxon>Bacteroidales</taxon>
        <taxon>Bacteroidaceae</taxon>
        <taxon>Bacteroides</taxon>
    </lineage>
</organism>
<dbReference type="SUPFAM" id="SSF53756">
    <property type="entry name" value="UDP-Glycosyltransferase/glycogen phosphorylase"/>
    <property type="match status" value="1"/>
</dbReference>
<protein>
    <submittedName>
        <fullName evidence="2">Glycosyltransferase, group 1 family protein</fullName>
    </submittedName>
</protein>
<dbReference type="STRING" id="763034.HMPREF9446_02835"/>
<keyword evidence="2" id="KW-0808">Transferase</keyword>
<dbReference type="InterPro" id="IPR001296">
    <property type="entry name" value="Glyco_trans_1"/>
</dbReference>
<proteinExistence type="predicted"/>
<reference evidence="2 3" key="1">
    <citation type="submission" date="2011-02" db="EMBL/GenBank/DDBJ databases">
        <authorList>
            <person name="Weinstock G."/>
            <person name="Sodergren E."/>
            <person name="Clifton S."/>
            <person name="Fulton L."/>
            <person name="Fulton B."/>
            <person name="Courtney L."/>
            <person name="Fronick C."/>
            <person name="Harrison M."/>
            <person name="Strong C."/>
            <person name="Farmer C."/>
            <person name="Delahaunty K."/>
            <person name="Markovic C."/>
            <person name="Hall O."/>
            <person name="Minx P."/>
            <person name="Tomlinson C."/>
            <person name="Mitreva M."/>
            <person name="Hou S."/>
            <person name="Chen J."/>
            <person name="Wollam A."/>
            <person name="Pepin K.H."/>
            <person name="Johnson M."/>
            <person name="Bhonagiri V."/>
            <person name="Zhang X."/>
            <person name="Suruliraj S."/>
            <person name="Warren W."/>
            <person name="Chinwalla A."/>
            <person name="Mardis E.R."/>
            <person name="Wilson R.K."/>
        </authorList>
    </citation>
    <scope>NUCLEOTIDE SEQUENCE [LARGE SCALE GENOMIC DNA]</scope>
    <source>
        <strain evidence="2 3">YIT 12057</strain>
    </source>
</reference>
<dbReference type="PANTHER" id="PTHR12526:SF630">
    <property type="entry name" value="GLYCOSYLTRANSFERASE"/>
    <property type="match status" value="1"/>
</dbReference>
<comment type="caution">
    <text evidence="2">The sequence shown here is derived from an EMBL/GenBank/DDBJ whole genome shotgun (WGS) entry which is preliminary data.</text>
</comment>
<dbReference type="PANTHER" id="PTHR12526">
    <property type="entry name" value="GLYCOSYLTRANSFERASE"/>
    <property type="match status" value="1"/>
</dbReference>